<name>A0ABQ5UUZ5_9PROT</name>
<dbReference type="Proteomes" id="UP001161390">
    <property type="component" value="Unassembled WGS sequence"/>
</dbReference>
<dbReference type="Pfam" id="PF03330">
    <property type="entry name" value="DPBB_1"/>
    <property type="match status" value="1"/>
</dbReference>
<protein>
    <recommendedName>
        <fullName evidence="3">Endolytic peptidoglycan transglycosylase RlpA</fullName>
        <ecNumber evidence="3">4.2.2.-</ecNumber>
    </recommendedName>
</protein>
<dbReference type="PANTHER" id="PTHR34183">
    <property type="entry name" value="ENDOLYTIC PEPTIDOGLYCAN TRANSGLYCOSYLASE RLPA"/>
    <property type="match status" value="1"/>
</dbReference>
<dbReference type="Gene3D" id="2.40.40.10">
    <property type="entry name" value="RlpA-like domain"/>
    <property type="match status" value="1"/>
</dbReference>
<sequence length="317" mass="34229">MIAAASGLLATGCATSQVTATSKAAPITYKIGQGGTQFASLSTPERSSRRALPRYNAPLGAQGRIFDPSKIDRQLYSHQKVGKRYTIMGRSYKPQHDPDYDQTGTASWYGPKFHGKPTANGETFDKRAMTAAHKTLPLNSMVVVTNLENGRTVTLRLNDRGPFIGNRIIDLSEAAAEALGYKANGLAEVRVQYAGPADPMAGDRILPRRSPRVAELPRDNITIPTSPRTNPCHDVSTRMGDGTVIPAACETVPRTRRKFAAPSLPTPIAPSQPRRAQPITPPASGNITMTIKGPIHIAKSDETQPKPEFIAEPVRTK</sequence>
<dbReference type="CDD" id="cd22268">
    <property type="entry name" value="DPBB_RlpA-like"/>
    <property type="match status" value="1"/>
</dbReference>
<dbReference type="PANTHER" id="PTHR34183:SF1">
    <property type="entry name" value="ENDOLYTIC PEPTIDOGLYCAN TRANSGLYCOSYLASE RLPA"/>
    <property type="match status" value="1"/>
</dbReference>
<dbReference type="InterPro" id="IPR012997">
    <property type="entry name" value="RplA"/>
</dbReference>
<reference evidence="7" key="2">
    <citation type="submission" date="2023-01" db="EMBL/GenBank/DDBJ databases">
        <title>Draft genome sequence of Algimonas porphyrae strain NBRC 108216.</title>
        <authorList>
            <person name="Sun Q."/>
            <person name="Mori K."/>
        </authorList>
    </citation>
    <scope>NUCLEOTIDE SEQUENCE</scope>
    <source>
        <strain evidence="7">NBRC 108216</strain>
    </source>
</reference>
<dbReference type="EC" id="4.2.2.-" evidence="3"/>
<evidence type="ECO:0000259" key="6">
    <source>
        <dbReference type="Pfam" id="PF03330"/>
    </source>
</evidence>
<dbReference type="InterPro" id="IPR034718">
    <property type="entry name" value="RlpA"/>
</dbReference>
<evidence type="ECO:0000256" key="4">
    <source>
        <dbReference type="RuleBase" id="RU003495"/>
    </source>
</evidence>
<feature type="domain" description="RlpA-like protein double-psi beta-barrel" evidence="6">
    <location>
        <begin position="102"/>
        <end position="191"/>
    </location>
</feature>
<keyword evidence="8" id="KW-1185">Reference proteome</keyword>
<dbReference type="SUPFAM" id="SSF50685">
    <property type="entry name" value="Barwin-like endoglucanases"/>
    <property type="match status" value="1"/>
</dbReference>
<feature type="region of interest" description="Disordered" evidence="5">
    <location>
        <begin position="298"/>
        <end position="317"/>
    </location>
</feature>
<keyword evidence="1 3" id="KW-0456">Lyase</keyword>
<dbReference type="NCBIfam" id="TIGR00413">
    <property type="entry name" value="rlpA"/>
    <property type="match status" value="1"/>
</dbReference>
<evidence type="ECO:0000256" key="3">
    <source>
        <dbReference type="HAMAP-Rule" id="MF_02071"/>
    </source>
</evidence>
<proteinExistence type="inferred from homology"/>
<evidence type="ECO:0000256" key="1">
    <source>
        <dbReference type="ARBA" id="ARBA00023239"/>
    </source>
</evidence>
<reference evidence="7" key="1">
    <citation type="journal article" date="2014" name="Int. J. Syst. Evol. Microbiol.">
        <title>Complete genome of a new Firmicutes species belonging to the dominant human colonic microbiota ('Ruminococcus bicirculans') reveals two chromosomes and a selective capacity to utilize plant glucans.</title>
        <authorList>
            <consortium name="NISC Comparative Sequencing Program"/>
            <person name="Wegmann U."/>
            <person name="Louis P."/>
            <person name="Goesmann A."/>
            <person name="Henrissat B."/>
            <person name="Duncan S.H."/>
            <person name="Flint H.J."/>
        </authorList>
    </citation>
    <scope>NUCLEOTIDE SEQUENCE</scope>
    <source>
        <strain evidence="7">NBRC 108216</strain>
    </source>
</reference>
<feature type="region of interest" description="Disordered" evidence="5">
    <location>
        <begin position="261"/>
        <end position="289"/>
    </location>
</feature>
<comment type="caution">
    <text evidence="7">The sequence shown here is derived from an EMBL/GenBank/DDBJ whole genome shotgun (WGS) entry which is preliminary data.</text>
</comment>
<comment type="similarity">
    <text evidence="3 4">Belongs to the RlpA family.</text>
</comment>
<evidence type="ECO:0000313" key="8">
    <source>
        <dbReference type="Proteomes" id="UP001161390"/>
    </source>
</evidence>
<dbReference type="HAMAP" id="MF_02071">
    <property type="entry name" value="RlpA"/>
    <property type="match status" value="1"/>
</dbReference>
<keyword evidence="2 3" id="KW-0961">Cell wall biogenesis/degradation</keyword>
<evidence type="ECO:0000313" key="7">
    <source>
        <dbReference type="EMBL" id="GLQ19084.1"/>
    </source>
</evidence>
<feature type="region of interest" description="Disordered" evidence="5">
    <location>
        <begin position="219"/>
        <end position="239"/>
    </location>
</feature>
<dbReference type="EMBL" id="BSNJ01000001">
    <property type="protein sequence ID" value="GLQ19084.1"/>
    <property type="molecule type" value="Genomic_DNA"/>
</dbReference>
<comment type="function">
    <text evidence="3">Lytic transglycosylase with a strong preference for naked glycan strands that lack stem peptides.</text>
</comment>
<organism evidence="7 8">
    <name type="scientific">Algimonas porphyrae</name>
    <dbReference type="NCBI Taxonomy" id="1128113"/>
    <lineage>
        <taxon>Bacteria</taxon>
        <taxon>Pseudomonadati</taxon>
        <taxon>Pseudomonadota</taxon>
        <taxon>Alphaproteobacteria</taxon>
        <taxon>Maricaulales</taxon>
        <taxon>Robiginitomaculaceae</taxon>
        <taxon>Algimonas</taxon>
    </lineage>
</organism>
<accession>A0ABQ5UUZ5</accession>
<dbReference type="InterPro" id="IPR009009">
    <property type="entry name" value="RlpA-like_DPBB"/>
</dbReference>
<evidence type="ECO:0000256" key="2">
    <source>
        <dbReference type="ARBA" id="ARBA00023316"/>
    </source>
</evidence>
<dbReference type="InterPro" id="IPR036908">
    <property type="entry name" value="RlpA-like_sf"/>
</dbReference>
<gene>
    <name evidence="3" type="primary">rlpA</name>
    <name evidence="7" type="ORF">GCM10007854_00390</name>
</gene>
<evidence type="ECO:0000256" key="5">
    <source>
        <dbReference type="SAM" id="MobiDB-lite"/>
    </source>
</evidence>